<protein>
    <submittedName>
        <fullName evidence="1">Uncharacterized protein</fullName>
    </submittedName>
</protein>
<reference evidence="2" key="1">
    <citation type="journal article" date="2016" name="Nat. Commun.">
        <title>The Gonium pectorale genome demonstrates co-option of cell cycle regulation during the evolution of multicellularity.</title>
        <authorList>
            <person name="Hanschen E.R."/>
            <person name="Marriage T.N."/>
            <person name="Ferris P.J."/>
            <person name="Hamaji T."/>
            <person name="Toyoda A."/>
            <person name="Fujiyama A."/>
            <person name="Neme R."/>
            <person name="Noguchi H."/>
            <person name="Minakuchi Y."/>
            <person name="Suzuki M."/>
            <person name="Kawai-Toyooka H."/>
            <person name="Smith D.R."/>
            <person name="Sparks H."/>
            <person name="Anderson J."/>
            <person name="Bakaric R."/>
            <person name="Luria V."/>
            <person name="Karger A."/>
            <person name="Kirschner M.W."/>
            <person name="Durand P.M."/>
            <person name="Michod R.E."/>
            <person name="Nozaki H."/>
            <person name="Olson B.J."/>
        </authorList>
    </citation>
    <scope>NUCLEOTIDE SEQUENCE [LARGE SCALE GENOMIC DNA]</scope>
    <source>
        <strain evidence="2">NIES-2863</strain>
    </source>
</reference>
<organism evidence="1 2">
    <name type="scientific">Gonium pectorale</name>
    <name type="common">Green alga</name>
    <dbReference type="NCBI Taxonomy" id="33097"/>
    <lineage>
        <taxon>Eukaryota</taxon>
        <taxon>Viridiplantae</taxon>
        <taxon>Chlorophyta</taxon>
        <taxon>core chlorophytes</taxon>
        <taxon>Chlorophyceae</taxon>
        <taxon>CS clade</taxon>
        <taxon>Chlamydomonadales</taxon>
        <taxon>Volvocaceae</taxon>
        <taxon>Gonium</taxon>
    </lineage>
</organism>
<dbReference type="EMBL" id="LSYV01000040">
    <property type="protein sequence ID" value="KXZ46883.1"/>
    <property type="molecule type" value="Genomic_DNA"/>
</dbReference>
<keyword evidence="2" id="KW-1185">Reference proteome</keyword>
<name>A0A150GAU0_GONPE</name>
<evidence type="ECO:0000313" key="2">
    <source>
        <dbReference type="Proteomes" id="UP000075714"/>
    </source>
</evidence>
<dbReference type="OrthoDB" id="526745at2759"/>
<evidence type="ECO:0000313" key="1">
    <source>
        <dbReference type="EMBL" id="KXZ46883.1"/>
    </source>
</evidence>
<dbReference type="AlphaFoldDB" id="A0A150GAU0"/>
<proteinExistence type="predicted"/>
<comment type="caution">
    <text evidence="1">The sequence shown here is derived from an EMBL/GenBank/DDBJ whole genome shotgun (WGS) entry which is preliminary data.</text>
</comment>
<accession>A0A150GAU0</accession>
<dbReference type="Proteomes" id="UP000075714">
    <property type="component" value="Unassembled WGS sequence"/>
</dbReference>
<gene>
    <name evidence="1" type="ORF">GPECTOR_39g377</name>
</gene>
<sequence>MQAAGETDGGAMHMDVVFMQPAGGKVAPLLDEVFGSFMETNMFQGQHYALSMLLQVTEKLHFRFMHGGIAYLATEIYWNKRSGWASLPGSMAMFPTLQRFVSDRYSKAAVFYHSGAERIDMEFEPKVATDPVFMVTFEPGTPYVDTKAMRRPF</sequence>